<sequence length="137" mass="16006">MRSTNIADFQDFPRWRTARWIKLDNKLAPVILDRRNKGRQTAHRADRSIRMSLKWPKNVPMGTSRPAGRNSSVDAVTSAAVRYRHAWHGFFKKRLYACRRLFQDRLRTCSSMRLSNQTIMWQQCNALNDANSGQALQ</sequence>
<gene>
    <name evidence="1" type="ORF">AMELA_G00237000</name>
</gene>
<keyword evidence="2" id="KW-1185">Reference proteome</keyword>
<evidence type="ECO:0000313" key="1">
    <source>
        <dbReference type="EMBL" id="KAF4074217.1"/>
    </source>
</evidence>
<dbReference type="EMBL" id="JAAGNN010000022">
    <property type="protein sequence ID" value="KAF4074217.1"/>
    <property type="molecule type" value="Genomic_DNA"/>
</dbReference>
<dbReference type="Proteomes" id="UP000593565">
    <property type="component" value="Unassembled WGS sequence"/>
</dbReference>
<accession>A0A7J5ZX24</accession>
<name>A0A7J5ZX24_AMEME</name>
<feature type="non-terminal residue" evidence="1">
    <location>
        <position position="1"/>
    </location>
</feature>
<proteinExistence type="predicted"/>
<comment type="caution">
    <text evidence="1">The sequence shown here is derived from an EMBL/GenBank/DDBJ whole genome shotgun (WGS) entry which is preliminary data.</text>
</comment>
<evidence type="ECO:0000313" key="2">
    <source>
        <dbReference type="Proteomes" id="UP000593565"/>
    </source>
</evidence>
<organism evidence="1 2">
    <name type="scientific">Ameiurus melas</name>
    <name type="common">Black bullhead</name>
    <name type="synonym">Silurus melas</name>
    <dbReference type="NCBI Taxonomy" id="219545"/>
    <lineage>
        <taxon>Eukaryota</taxon>
        <taxon>Metazoa</taxon>
        <taxon>Chordata</taxon>
        <taxon>Craniata</taxon>
        <taxon>Vertebrata</taxon>
        <taxon>Euteleostomi</taxon>
        <taxon>Actinopterygii</taxon>
        <taxon>Neopterygii</taxon>
        <taxon>Teleostei</taxon>
        <taxon>Ostariophysi</taxon>
        <taxon>Siluriformes</taxon>
        <taxon>Ictaluridae</taxon>
        <taxon>Ameiurus</taxon>
    </lineage>
</organism>
<dbReference type="AlphaFoldDB" id="A0A7J5ZX24"/>
<reference evidence="1 2" key="1">
    <citation type="submission" date="2020-02" db="EMBL/GenBank/DDBJ databases">
        <title>A chromosome-scale genome assembly of the black bullhead catfish (Ameiurus melas).</title>
        <authorList>
            <person name="Wen M."/>
            <person name="Zham M."/>
            <person name="Cabau C."/>
            <person name="Klopp C."/>
            <person name="Donnadieu C."/>
            <person name="Roques C."/>
            <person name="Bouchez O."/>
            <person name="Lampietro C."/>
            <person name="Jouanno E."/>
            <person name="Herpin A."/>
            <person name="Louis A."/>
            <person name="Berthelot C."/>
            <person name="Parey E."/>
            <person name="Roest-Crollius H."/>
            <person name="Braasch I."/>
            <person name="Postlethwait J."/>
            <person name="Robinson-Rechavi M."/>
            <person name="Echchiki A."/>
            <person name="Begum T."/>
            <person name="Montfort J."/>
            <person name="Schartl M."/>
            <person name="Bobe J."/>
            <person name="Guiguen Y."/>
        </authorList>
    </citation>
    <scope>NUCLEOTIDE SEQUENCE [LARGE SCALE GENOMIC DNA]</scope>
    <source>
        <strain evidence="1">M_S1</strain>
        <tissue evidence="1">Blood</tissue>
    </source>
</reference>
<protein>
    <submittedName>
        <fullName evidence="1">Uncharacterized protein</fullName>
    </submittedName>
</protein>